<evidence type="ECO:0000313" key="2">
    <source>
        <dbReference type="EMBL" id="CAI2379132.1"/>
    </source>
</evidence>
<proteinExistence type="predicted"/>
<name>A0AAD2D3Q2_EUPCR</name>
<organism evidence="2 3">
    <name type="scientific">Euplotes crassus</name>
    <dbReference type="NCBI Taxonomy" id="5936"/>
    <lineage>
        <taxon>Eukaryota</taxon>
        <taxon>Sar</taxon>
        <taxon>Alveolata</taxon>
        <taxon>Ciliophora</taxon>
        <taxon>Intramacronucleata</taxon>
        <taxon>Spirotrichea</taxon>
        <taxon>Hypotrichia</taxon>
        <taxon>Euplotida</taxon>
        <taxon>Euplotidae</taxon>
        <taxon>Moneuplotes</taxon>
    </lineage>
</organism>
<feature type="coiled-coil region" evidence="1">
    <location>
        <begin position="13"/>
        <end position="45"/>
    </location>
</feature>
<comment type="caution">
    <text evidence="2">The sequence shown here is derived from an EMBL/GenBank/DDBJ whole genome shotgun (WGS) entry which is preliminary data.</text>
</comment>
<protein>
    <submittedName>
        <fullName evidence="2">Uncharacterized protein</fullName>
    </submittedName>
</protein>
<gene>
    <name evidence="2" type="ORF">ECRASSUSDP1_LOCUS20541</name>
</gene>
<accession>A0AAD2D3Q2</accession>
<evidence type="ECO:0000313" key="3">
    <source>
        <dbReference type="Proteomes" id="UP001295684"/>
    </source>
</evidence>
<dbReference type="EMBL" id="CAMPGE010020954">
    <property type="protein sequence ID" value="CAI2379132.1"/>
    <property type="molecule type" value="Genomic_DNA"/>
</dbReference>
<dbReference type="Proteomes" id="UP001295684">
    <property type="component" value="Unassembled WGS sequence"/>
</dbReference>
<keyword evidence="3" id="KW-1185">Reference proteome</keyword>
<evidence type="ECO:0000256" key="1">
    <source>
        <dbReference type="SAM" id="Coils"/>
    </source>
</evidence>
<dbReference type="AlphaFoldDB" id="A0AAD2D3Q2"/>
<keyword evidence="1" id="KW-0175">Coiled coil</keyword>
<reference evidence="2" key="1">
    <citation type="submission" date="2023-07" db="EMBL/GenBank/DDBJ databases">
        <authorList>
            <consortium name="AG Swart"/>
            <person name="Singh M."/>
            <person name="Singh A."/>
            <person name="Seah K."/>
            <person name="Emmerich C."/>
        </authorList>
    </citation>
    <scope>NUCLEOTIDE SEQUENCE</scope>
    <source>
        <strain evidence="2">DP1</strain>
    </source>
</reference>
<sequence length="268" mass="31641">MGNFNSLRQGMRTKKQIKRVRKLEKNQMKLEREKETEVLDRLQCKTQILIVMEKDQKRSIVTIDMSKIYIDGKFGRKYMKALAQFYKFIPCSSELRLECRSSEDLYFANKYLLKNTLIKDIYRLELCWFMDPYNDFNIYERNFAKIAQFITKSLFISEMTISSKNLHSILTRTSHISNLSFSRCDIYTSNLSLPTSLAFKIRNLSFFRCLINAQNPESSLKLQNLLRAISKCSLSKSLKYMRLQEVSTSYNPKSIMEEYGLGRIIVDY</sequence>